<accession>A0A6A1WSI5</accession>
<dbReference type="EMBL" id="RXIC02000019">
    <property type="protein sequence ID" value="KAB1226767.1"/>
    <property type="molecule type" value="Genomic_DNA"/>
</dbReference>
<name>A0A6A1WSI5_9ROSI</name>
<dbReference type="Proteomes" id="UP000516437">
    <property type="component" value="Chromosome 1"/>
</dbReference>
<organism evidence="1 2">
    <name type="scientific">Morella rubra</name>
    <name type="common">Chinese bayberry</name>
    <dbReference type="NCBI Taxonomy" id="262757"/>
    <lineage>
        <taxon>Eukaryota</taxon>
        <taxon>Viridiplantae</taxon>
        <taxon>Streptophyta</taxon>
        <taxon>Embryophyta</taxon>
        <taxon>Tracheophyta</taxon>
        <taxon>Spermatophyta</taxon>
        <taxon>Magnoliopsida</taxon>
        <taxon>eudicotyledons</taxon>
        <taxon>Gunneridae</taxon>
        <taxon>Pentapetalae</taxon>
        <taxon>rosids</taxon>
        <taxon>fabids</taxon>
        <taxon>Fagales</taxon>
        <taxon>Myricaceae</taxon>
        <taxon>Morella</taxon>
    </lineage>
</organism>
<gene>
    <name evidence="1" type="ORF">CJ030_MR1G022534</name>
</gene>
<proteinExistence type="predicted"/>
<evidence type="ECO:0000313" key="2">
    <source>
        <dbReference type="Proteomes" id="UP000516437"/>
    </source>
</evidence>
<keyword evidence="2" id="KW-1185">Reference proteome</keyword>
<comment type="caution">
    <text evidence="1">The sequence shown here is derived from an EMBL/GenBank/DDBJ whole genome shotgun (WGS) entry which is preliminary data.</text>
</comment>
<dbReference type="AlphaFoldDB" id="A0A6A1WSI5"/>
<protein>
    <submittedName>
        <fullName evidence="1">Uncharacterized protein</fullName>
    </submittedName>
</protein>
<reference evidence="1 2" key="1">
    <citation type="journal article" date="2019" name="Plant Biotechnol. J.">
        <title>The red bayberry genome and genetic basis of sex determination.</title>
        <authorList>
            <person name="Jia H.M."/>
            <person name="Jia H.J."/>
            <person name="Cai Q.L."/>
            <person name="Wang Y."/>
            <person name="Zhao H.B."/>
            <person name="Yang W.F."/>
            <person name="Wang G.Y."/>
            <person name="Li Y.H."/>
            <person name="Zhan D.L."/>
            <person name="Shen Y.T."/>
            <person name="Niu Q.F."/>
            <person name="Chang L."/>
            <person name="Qiu J."/>
            <person name="Zhao L."/>
            <person name="Xie H.B."/>
            <person name="Fu W.Y."/>
            <person name="Jin J."/>
            <person name="Li X.W."/>
            <person name="Jiao Y."/>
            <person name="Zhou C.C."/>
            <person name="Tu T."/>
            <person name="Chai C.Y."/>
            <person name="Gao J.L."/>
            <person name="Fan L.J."/>
            <person name="van de Weg E."/>
            <person name="Wang J.Y."/>
            <person name="Gao Z.S."/>
        </authorList>
    </citation>
    <scope>NUCLEOTIDE SEQUENCE [LARGE SCALE GENOMIC DNA]</scope>
    <source>
        <tissue evidence="1">Leaves</tissue>
    </source>
</reference>
<sequence length="120" mass="13784">MSEVYLGEFTKAIKHGCIIMELTFRVYVTRDLDVLIEGNGHRWITLHLDNYVNISDLDHVDEHKVDHLDSEWKKEVGAVRSVLKGVATGAELLALTEQVVLIEEHMRHVHEVLQLTDDEL</sequence>
<evidence type="ECO:0000313" key="1">
    <source>
        <dbReference type="EMBL" id="KAB1226767.1"/>
    </source>
</evidence>